<dbReference type="Gene3D" id="3.40.50.720">
    <property type="entry name" value="NAD(P)-binding Rossmann-like Domain"/>
    <property type="match status" value="2"/>
</dbReference>
<dbReference type="CDD" id="cd05303">
    <property type="entry name" value="PGDH_2"/>
    <property type="match status" value="1"/>
</dbReference>
<evidence type="ECO:0000256" key="2">
    <source>
        <dbReference type="ARBA" id="ARBA00023002"/>
    </source>
</evidence>
<gene>
    <name evidence="6" type="ORF">FO442_01630</name>
</gene>
<dbReference type="InterPro" id="IPR050418">
    <property type="entry name" value="D-iso_2-hydroxyacid_DH_PdxB"/>
</dbReference>
<dbReference type="OrthoDB" id="9805416at2"/>
<reference evidence="6 7" key="1">
    <citation type="submission" date="2019-07" db="EMBL/GenBank/DDBJ databases">
        <authorList>
            <person name="Huq M.A."/>
        </authorList>
    </citation>
    <scope>NUCLEOTIDE SEQUENCE [LARGE SCALE GENOMIC DNA]</scope>
    <source>
        <strain evidence="6 7">MAH-3</strain>
    </source>
</reference>
<dbReference type="PROSITE" id="PS00671">
    <property type="entry name" value="D_2_HYDROXYACID_DH_3"/>
    <property type="match status" value="1"/>
</dbReference>
<dbReference type="InterPro" id="IPR036291">
    <property type="entry name" value="NAD(P)-bd_dom_sf"/>
</dbReference>
<organism evidence="6 7">
    <name type="scientific">Fluviicola chungangensis</name>
    <dbReference type="NCBI Taxonomy" id="2597671"/>
    <lineage>
        <taxon>Bacteria</taxon>
        <taxon>Pseudomonadati</taxon>
        <taxon>Bacteroidota</taxon>
        <taxon>Flavobacteriia</taxon>
        <taxon>Flavobacteriales</taxon>
        <taxon>Crocinitomicaceae</taxon>
        <taxon>Fluviicola</taxon>
    </lineage>
</organism>
<dbReference type="InterPro" id="IPR015878">
    <property type="entry name" value="Ado_hCys_hydrolase_NAD-bd"/>
</dbReference>
<evidence type="ECO:0000256" key="1">
    <source>
        <dbReference type="ARBA" id="ARBA00005854"/>
    </source>
</evidence>
<dbReference type="AlphaFoldDB" id="A0A556N6P3"/>
<evidence type="ECO:0000256" key="4">
    <source>
        <dbReference type="RuleBase" id="RU003719"/>
    </source>
</evidence>
<dbReference type="SUPFAM" id="SSF52283">
    <property type="entry name" value="Formate/glycerate dehydrogenase catalytic domain-like"/>
    <property type="match status" value="1"/>
</dbReference>
<proteinExistence type="inferred from homology"/>
<comment type="caution">
    <text evidence="6">The sequence shown here is derived from an EMBL/GenBank/DDBJ whole genome shotgun (WGS) entry which is preliminary data.</text>
</comment>
<evidence type="ECO:0000256" key="3">
    <source>
        <dbReference type="ARBA" id="ARBA00023027"/>
    </source>
</evidence>
<comment type="similarity">
    <text evidence="1 4">Belongs to the D-isomer specific 2-hydroxyacid dehydrogenase family.</text>
</comment>
<feature type="domain" description="S-adenosyl-L-homocysteine hydrolase NAD binding" evidence="5">
    <location>
        <begin position="133"/>
        <end position="297"/>
    </location>
</feature>
<dbReference type="SUPFAM" id="SSF51735">
    <property type="entry name" value="NAD(P)-binding Rossmann-fold domains"/>
    <property type="match status" value="1"/>
</dbReference>
<dbReference type="SMART" id="SM00997">
    <property type="entry name" value="AdoHcyase_NAD"/>
    <property type="match status" value="1"/>
</dbReference>
<dbReference type="Proteomes" id="UP000316008">
    <property type="component" value="Unassembled WGS sequence"/>
</dbReference>
<keyword evidence="3" id="KW-0520">NAD</keyword>
<dbReference type="RefSeq" id="WP_144331389.1">
    <property type="nucleotide sequence ID" value="NZ_VLPL01000001.1"/>
</dbReference>
<dbReference type="GO" id="GO:0016616">
    <property type="term" value="F:oxidoreductase activity, acting on the CH-OH group of donors, NAD or NADP as acceptor"/>
    <property type="evidence" value="ECO:0007669"/>
    <property type="project" value="InterPro"/>
</dbReference>
<evidence type="ECO:0000313" key="6">
    <source>
        <dbReference type="EMBL" id="TSJ47854.1"/>
    </source>
</evidence>
<dbReference type="PANTHER" id="PTHR43761:SF1">
    <property type="entry name" value="D-ISOMER SPECIFIC 2-HYDROXYACID DEHYDROGENASE CATALYTIC DOMAIN-CONTAINING PROTEIN-RELATED"/>
    <property type="match status" value="1"/>
</dbReference>
<dbReference type="EMBL" id="VLPL01000001">
    <property type="protein sequence ID" value="TSJ47854.1"/>
    <property type="molecule type" value="Genomic_DNA"/>
</dbReference>
<evidence type="ECO:0000259" key="5">
    <source>
        <dbReference type="SMART" id="SM00997"/>
    </source>
</evidence>
<dbReference type="InterPro" id="IPR006139">
    <property type="entry name" value="D-isomer_2_OHA_DH_cat_dom"/>
</dbReference>
<accession>A0A556N6P3</accession>
<name>A0A556N6P3_9FLAO</name>
<keyword evidence="7" id="KW-1185">Reference proteome</keyword>
<evidence type="ECO:0000313" key="7">
    <source>
        <dbReference type="Proteomes" id="UP000316008"/>
    </source>
</evidence>
<dbReference type="InterPro" id="IPR006140">
    <property type="entry name" value="D-isomer_DH_NAD-bd"/>
</dbReference>
<dbReference type="Pfam" id="PF00389">
    <property type="entry name" value="2-Hacid_dh"/>
    <property type="match status" value="1"/>
</dbReference>
<sequence length="321" mass="34107">MKILANDGISNEGKVVLEKAGYTVITDKVNQDDLISYVNANNIEIILVRSATTIRKNVIDACPGLKLLGRGGVGMDNIDVAYAREKGLTVINTPASSSQSVAELVMGHLFAGARFLHDSFKQMETGDFSALKKKYGKGIELRGKTLAIVGFGRIGQSLASYALGCGMKVIAVNNHEINTEIPLEIQGLGTVKVPVKSTNNLTGALKEADFISLHVPKQADGSAVIKKTEFDLMKKGVVLVNAARGGVVNESDLLEAVAEGKVAYAGLDVFENEPNPRADLLNNEKIGTTPHIGAATNEAQDRIGLELADLIVKQFGVQVPA</sequence>
<dbReference type="Pfam" id="PF02826">
    <property type="entry name" value="2-Hacid_dh_C"/>
    <property type="match status" value="1"/>
</dbReference>
<dbReference type="PANTHER" id="PTHR43761">
    <property type="entry name" value="D-ISOMER SPECIFIC 2-HYDROXYACID DEHYDROGENASE FAMILY PROTEIN (AFU_ORTHOLOGUE AFUA_1G13630)"/>
    <property type="match status" value="1"/>
</dbReference>
<keyword evidence="2 4" id="KW-0560">Oxidoreductase</keyword>
<dbReference type="InterPro" id="IPR029753">
    <property type="entry name" value="D-isomer_DH_CS"/>
</dbReference>
<dbReference type="GO" id="GO:0051287">
    <property type="term" value="F:NAD binding"/>
    <property type="evidence" value="ECO:0007669"/>
    <property type="project" value="InterPro"/>
</dbReference>
<protein>
    <submittedName>
        <fullName evidence="6">3-phosphoglycerate dehydrogenase</fullName>
    </submittedName>
</protein>